<keyword evidence="1" id="KW-0812">Transmembrane</keyword>
<feature type="transmembrane region" description="Helical" evidence="1">
    <location>
        <begin position="209"/>
        <end position="231"/>
    </location>
</feature>
<feature type="transmembrane region" description="Helical" evidence="1">
    <location>
        <begin position="109"/>
        <end position="130"/>
    </location>
</feature>
<name>A0A811QB60_9POAL</name>
<organism evidence="2 3">
    <name type="scientific">Miscanthus lutarioriparius</name>
    <dbReference type="NCBI Taxonomy" id="422564"/>
    <lineage>
        <taxon>Eukaryota</taxon>
        <taxon>Viridiplantae</taxon>
        <taxon>Streptophyta</taxon>
        <taxon>Embryophyta</taxon>
        <taxon>Tracheophyta</taxon>
        <taxon>Spermatophyta</taxon>
        <taxon>Magnoliopsida</taxon>
        <taxon>Liliopsida</taxon>
        <taxon>Poales</taxon>
        <taxon>Poaceae</taxon>
        <taxon>PACMAD clade</taxon>
        <taxon>Panicoideae</taxon>
        <taxon>Andropogonodae</taxon>
        <taxon>Andropogoneae</taxon>
        <taxon>Saccharinae</taxon>
        <taxon>Miscanthus</taxon>
    </lineage>
</organism>
<dbReference type="AlphaFoldDB" id="A0A811QB60"/>
<dbReference type="EMBL" id="CAJGYO010000009">
    <property type="protein sequence ID" value="CAD6254472.1"/>
    <property type="molecule type" value="Genomic_DNA"/>
</dbReference>
<keyword evidence="1" id="KW-0472">Membrane</keyword>
<evidence type="ECO:0000256" key="1">
    <source>
        <dbReference type="SAM" id="Phobius"/>
    </source>
</evidence>
<evidence type="ECO:0000313" key="2">
    <source>
        <dbReference type="EMBL" id="CAD6254472.1"/>
    </source>
</evidence>
<gene>
    <name evidence="2" type="ORF">NCGR_LOCUS38076</name>
</gene>
<protein>
    <submittedName>
        <fullName evidence="2">Uncharacterized protein</fullName>
    </submittedName>
</protein>
<dbReference type="Proteomes" id="UP000604825">
    <property type="component" value="Unassembled WGS sequence"/>
</dbReference>
<proteinExistence type="predicted"/>
<keyword evidence="3" id="KW-1185">Reference proteome</keyword>
<accession>A0A811QB60</accession>
<comment type="caution">
    <text evidence="2">The sequence shown here is derived from an EMBL/GenBank/DDBJ whole genome shotgun (WGS) entry which is preliminary data.</text>
</comment>
<sequence length="283" mass="31672">MRARLRPGRPGPAVAAATCGRPTYMDTSCGGHAASEKYDEEPNNLMRTEGSHSCENNNNEIEKFWVLHLKTLASMLDVLENIIPLMENCKLTANAAENEKTMKGLLGSYYTVMEKLFVISGGIFLSYAYFLAQKPQGSVEGIWMAIFIGIFIASLSNFILLIHASYLKERGSIDGCEPRILKWLLLLVLAFFYAVFCILMRAFANASNLVLWLIGIIGVCSIVLGWVWFFYTKWPKVLEEIGMSESLRPLALPPDRPTGMCAIEVLLVYIKKEKKKNVESGKI</sequence>
<feature type="transmembrane region" description="Helical" evidence="1">
    <location>
        <begin position="142"/>
        <end position="162"/>
    </location>
</feature>
<keyword evidence="1" id="KW-1133">Transmembrane helix</keyword>
<feature type="transmembrane region" description="Helical" evidence="1">
    <location>
        <begin position="183"/>
        <end position="203"/>
    </location>
</feature>
<reference evidence="2" key="1">
    <citation type="submission" date="2020-10" db="EMBL/GenBank/DDBJ databases">
        <authorList>
            <person name="Han B."/>
            <person name="Lu T."/>
            <person name="Zhao Q."/>
            <person name="Huang X."/>
            <person name="Zhao Y."/>
        </authorList>
    </citation>
    <scope>NUCLEOTIDE SEQUENCE</scope>
</reference>
<evidence type="ECO:0000313" key="3">
    <source>
        <dbReference type="Proteomes" id="UP000604825"/>
    </source>
</evidence>